<evidence type="ECO:0000256" key="1">
    <source>
        <dbReference type="ARBA" id="ARBA00022908"/>
    </source>
</evidence>
<dbReference type="InterPro" id="IPR011010">
    <property type="entry name" value="DNA_brk_join_enz"/>
</dbReference>
<dbReference type="Gene3D" id="1.10.443.10">
    <property type="entry name" value="Intergrase catalytic core"/>
    <property type="match status" value="1"/>
</dbReference>
<gene>
    <name evidence="4" type="ORF">SAMN05421547_115158</name>
</gene>
<evidence type="ECO:0000256" key="2">
    <source>
        <dbReference type="ARBA" id="ARBA00023172"/>
    </source>
</evidence>
<organism evidence="4 5">
    <name type="scientific">Delftia lacustris</name>
    <dbReference type="NCBI Taxonomy" id="558537"/>
    <lineage>
        <taxon>Bacteria</taxon>
        <taxon>Pseudomonadati</taxon>
        <taxon>Pseudomonadota</taxon>
        <taxon>Betaproteobacteria</taxon>
        <taxon>Burkholderiales</taxon>
        <taxon>Comamonadaceae</taxon>
        <taxon>Delftia</taxon>
    </lineage>
</organism>
<keyword evidence="1" id="KW-0229">DNA integration</keyword>
<dbReference type="GO" id="GO:0006310">
    <property type="term" value="P:DNA recombination"/>
    <property type="evidence" value="ECO:0007669"/>
    <property type="project" value="UniProtKB-KW"/>
</dbReference>
<dbReference type="SUPFAM" id="SSF56349">
    <property type="entry name" value="DNA breaking-rejoining enzymes"/>
    <property type="match status" value="1"/>
</dbReference>
<dbReference type="GO" id="GO:0003677">
    <property type="term" value="F:DNA binding"/>
    <property type="evidence" value="ECO:0007669"/>
    <property type="project" value="InterPro"/>
</dbReference>
<dbReference type="GO" id="GO:0015074">
    <property type="term" value="P:DNA integration"/>
    <property type="evidence" value="ECO:0007669"/>
    <property type="project" value="UniProtKB-KW"/>
</dbReference>
<dbReference type="Pfam" id="PF00589">
    <property type="entry name" value="Phage_integrase"/>
    <property type="match status" value="1"/>
</dbReference>
<evidence type="ECO:0000313" key="5">
    <source>
        <dbReference type="Proteomes" id="UP000183417"/>
    </source>
</evidence>
<dbReference type="CDD" id="cd00796">
    <property type="entry name" value="INT_Rci_Hp1_C"/>
    <property type="match status" value="1"/>
</dbReference>
<accession>A0A1H3RIU7</accession>
<proteinExistence type="predicted"/>
<dbReference type="RefSeq" id="WP_074923021.1">
    <property type="nucleotide sequence ID" value="NZ_CP141274.1"/>
</dbReference>
<dbReference type="InterPro" id="IPR013762">
    <property type="entry name" value="Integrase-like_cat_sf"/>
</dbReference>
<feature type="domain" description="Tyr recombinase" evidence="3">
    <location>
        <begin position="178"/>
        <end position="372"/>
    </location>
</feature>
<dbReference type="EMBL" id="FNPE01000015">
    <property type="protein sequence ID" value="SDZ25138.1"/>
    <property type="molecule type" value="Genomic_DNA"/>
</dbReference>
<reference evidence="4 5" key="1">
    <citation type="submission" date="2016-10" db="EMBL/GenBank/DDBJ databases">
        <authorList>
            <person name="de Groot N.N."/>
        </authorList>
    </citation>
    <scope>NUCLEOTIDE SEQUENCE [LARGE SCALE GENOMIC DNA]</scope>
    <source>
        <strain evidence="4 5">LMG 24775</strain>
    </source>
</reference>
<dbReference type="InterPro" id="IPR002104">
    <property type="entry name" value="Integrase_catalytic"/>
</dbReference>
<dbReference type="PANTHER" id="PTHR30349">
    <property type="entry name" value="PHAGE INTEGRASE-RELATED"/>
    <property type="match status" value="1"/>
</dbReference>
<evidence type="ECO:0000313" key="4">
    <source>
        <dbReference type="EMBL" id="SDZ25138.1"/>
    </source>
</evidence>
<evidence type="ECO:0000259" key="3">
    <source>
        <dbReference type="PROSITE" id="PS51898"/>
    </source>
</evidence>
<dbReference type="AlphaFoldDB" id="A0A1H3RIU7"/>
<dbReference type="PROSITE" id="PS51898">
    <property type="entry name" value="TYR_RECOMBINASE"/>
    <property type="match status" value="1"/>
</dbReference>
<dbReference type="InterPro" id="IPR050090">
    <property type="entry name" value="Tyrosine_recombinase_XerCD"/>
</dbReference>
<name>A0A1H3RIU7_9BURK</name>
<dbReference type="PANTHER" id="PTHR30349:SF94">
    <property type="entry name" value="INTEGRASE_RECOMBINASE HI_1414-RELATED"/>
    <property type="match status" value="1"/>
</dbReference>
<keyword evidence="2" id="KW-0233">DNA recombination</keyword>
<dbReference type="GeneID" id="94693433"/>
<protein>
    <submittedName>
        <fullName evidence="4">Site-specific recombinase XerD</fullName>
    </submittedName>
</protein>
<dbReference type="Proteomes" id="UP000183417">
    <property type="component" value="Unassembled WGS sequence"/>
</dbReference>
<sequence length="372" mass="42072">MAGKKQFPNGTWQYTFKRRGVLDKPLYLTFATEAEGDEYAARLDALLSRGIVPAEHQKAEVVLTIKELVREYERDAHPSPKDRSALGTIIETRGHYPLSEINAAWVDGWITEMKRVENLAPATIRAKVGALARCTDWGMRKGLLSLPDHPLRTLPDGYAQYTKTDAALAEGGARTDVERDRRLERGEYEAVLAVIDGGVLARKQRPLKLEHQAALRCLFVLAVETAMRMREMYTLTLAQVDLPRRTVFLDKTKNGDKRQVPLSSVAVEVLKGYLQGLVVPSPQSLIFPWWSKRDEDLHATTDYLSNLYAGIMEQAGAKGLRFHDLRHEATSRLFERTTLSETQIMKITGHKTQRMLMRYANLRGTDLANALW</sequence>